<dbReference type="AlphaFoldDB" id="A0A4C1VJB3"/>
<protein>
    <submittedName>
        <fullName evidence="1">Uncharacterized protein</fullName>
    </submittedName>
</protein>
<gene>
    <name evidence="1" type="ORF">EVAR_36330_1</name>
</gene>
<name>A0A4C1VJB3_EUMVA</name>
<evidence type="ECO:0000313" key="2">
    <source>
        <dbReference type="Proteomes" id="UP000299102"/>
    </source>
</evidence>
<keyword evidence="2" id="KW-1185">Reference proteome</keyword>
<reference evidence="1 2" key="1">
    <citation type="journal article" date="2019" name="Commun. Biol.">
        <title>The bagworm genome reveals a unique fibroin gene that provides high tensile strength.</title>
        <authorList>
            <person name="Kono N."/>
            <person name="Nakamura H."/>
            <person name="Ohtoshi R."/>
            <person name="Tomita M."/>
            <person name="Numata K."/>
            <person name="Arakawa K."/>
        </authorList>
    </citation>
    <scope>NUCLEOTIDE SEQUENCE [LARGE SCALE GENOMIC DNA]</scope>
</reference>
<comment type="caution">
    <text evidence="1">The sequence shown here is derived from an EMBL/GenBank/DDBJ whole genome shotgun (WGS) entry which is preliminary data.</text>
</comment>
<evidence type="ECO:0000313" key="1">
    <source>
        <dbReference type="EMBL" id="GBP38377.1"/>
    </source>
</evidence>
<organism evidence="1 2">
    <name type="scientific">Eumeta variegata</name>
    <name type="common">Bagworm moth</name>
    <name type="synonym">Eumeta japonica</name>
    <dbReference type="NCBI Taxonomy" id="151549"/>
    <lineage>
        <taxon>Eukaryota</taxon>
        <taxon>Metazoa</taxon>
        <taxon>Ecdysozoa</taxon>
        <taxon>Arthropoda</taxon>
        <taxon>Hexapoda</taxon>
        <taxon>Insecta</taxon>
        <taxon>Pterygota</taxon>
        <taxon>Neoptera</taxon>
        <taxon>Endopterygota</taxon>
        <taxon>Lepidoptera</taxon>
        <taxon>Glossata</taxon>
        <taxon>Ditrysia</taxon>
        <taxon>Tineoidea</taxon>
        <taxon>Psychidae</taxon>
        <taxon>Oiketicinae</taxon>
        <taxon>Eumeta</taxon>
    </lineage>
</organism>
<dbReference type="Proteomes" id="UP000299102">
    <property type="component" value="Unassembled WGS sequence"/>
</dbReference>
<proteinExistence type="predicted"/>
<dbReference type="EMBL" id="BGZK01000347">
    <property type="protein sequence ID" value="GBP38377.1"/>
    <property type="molecule type" value="Genomic_DNA"/>
</dbReference>
<accession>A0A4C1VJB3</accession>
<sequence>MKVSFRHERIKSEDCLVLYERGRNGYFTDKETIVSEIAVSDTKNLKTYVRHASPPTHYSTLARAYAARLVTCVAQPHAVVELTLKLRQFILTPHQLDARKRLHGEEYEGRTIAEKLHHENGPTRAIKYQTLTEYRREVPAFAVVHSTFITPLDPPPVYSAPPRYPIAIQEVRNALVTPLRLRMSMGDGDHMLFGGSHVCLPLGLL</sequence>